<protein>
    <submittedName>
        <fullName evidence="1">Uncharacterized protein</fullName>
    </submittedName>
</protein>
<gene>
    <name evidence="1" type="ORF">NP165_06225</name>
</gene>
<proteinExistence type="predicted"/>
<dbReference type="RefSeq" id="WP_257085452.1">
    <property type="nucleotide sequence ID" value="NZ_CP102096.1"/>
</dbReference>
<dbReference type="Proteomes" id="UP001058602">
    <property type="component" value="Chromosome 1"/>
</dbReference>
<sequence>MYAAIAYNTYYMVKDARENQAASEVEAVKTEKKRFSFMAFIKKAVPVPQATQTL</sequence>
<reference evidence="1" key="1">
    <citation type="submission" date="2022-07" db="EMBL/GenBank/DDBJ databases">
        <title>Complete genome of Vibrio japonicus strain JCM 31412T and phylogenomic assessment of the Nereis clade of the genus Vibrio.</title>
        <authorList>
            <person name="Shlafstein M.D."/>
            <person name="Emsley S.A."/>
            <person name="Ushijima B."/>
            <person name="Videau P."/>
            <person name="Saw J.H."/>
        </authorList>
    </citation>
    <scope>NUCLEOTIDE SEQUENCE</scope>
    <source>
        <strain evidence="1">JCM 31412</strain>
    </source>
</reference>
<dbReference type="EMBL" id="CP102096">
    <property type="protein sequence ID" value="UUM31727.1"/>
    <property type="molecule type" value="Genomic_DNA"/>
</dbReference>
<name>A0ABY5LI59_9VIBR</name>
<evidence type="ECO:0000313" key="2">
    <source>
        <dbReference type="Proteomes" id="UP001058602"/>
    </source>
</evidence>
<evidence type="ECO:0000313" key="1">
    <source>
        <dbReference type="EMBL" id="UUM31727.1"/>
    </source>
</evidence>
<keyword evidence="2" id="KW-1185">Reference proteome</keyword>
<accession>A0ABY5LI59</accession>
<organism evidence="1 2">
    <name type="scientific">Vibrio japonicus</name>
    <dbReference type="NCBI Taxonomy" id="1824638"/>
    <lineage>
        <taxon>Bacteria</taxon>
        <taxon>Pseudomonadati</taxon>
        <taxon>Pseudomonadota</taxon>
        <taxon>Gammaproteobacteria</taxon>
        <taxon>Vibrionales</taxon>
        <taxon>Vibrionaceae</taxon>
        <taxon>Vibrio</taxon>
    </lineage>
</organism>